<evidence type="ECO:0000313" key="3">
    <source>
        <dbReference type="EMBL" id="EMS73297.1"/>
    </source>
</evidence>
<dbReference type="Gene3D" id="3.40.50.12780">
    <property type="entry name" value="N-terminal domain of ligase-like"/>
    <property type="match status" value="1"/>
</dbReference>
<dbReference type="InterPro" id="IPR042099">
    <property type="entry name" value="ANL_N_sf"/>
</dbReference>
<dbReference type="Pfam" id="PF00550">
    <property type="entry name" value="PP-binding"/>
    <property type="match status" value="1"/>
</dbReference>
<evidence type="ECO:0000259" key="2">
    <source>
        <dbReference type="PROSITE" id="PS50075"/>
    </source>
</evidence>
<dbReference type="InterPro" id="IPR009081">
    <property type="entry name" value="PP-bd_ACP"/>
</dbReference>
<dbReference type="PROSITE" id="PS00455">
    <property type="entry name" value="AMP_BINDING"/>
    <property type="match status" value="1"/>
</dbReference>
<sequence length="678" mass="75798">MKTMYEYNRSVARGAAITGEYQSRRNIAGLLLEAAAKSYDKGITVIRDNGIEEYLSYPVLLEEALKRLGGLQKLGVAKGEVILLVLNDSADFILHFWACVLGGYVPAPLATPASVKAKNTPLDKILAVWRFMNKPVILTGDYLAGKQREIEELYEENGLEMVDFSNLDISKKGTVDLSGSESLAIVQYSSGSTSTPKGVMLTHENLLANLEAIIRAAQVTKDDNMLSWMPFHHDMGLIGFLLTSVAVGLKFYVMSPVRFIKKPCLWLDLMDKYRITLSGSPNFGYRLVLRQLQEKLYNWDLSSVRVIFNGAEPISVELMQEVTQKLARYKLSETAIQPVYGMAEACLAVSFPPLDEIPVIHRVDRYLLAGEMKVYESREASRTILFADEGNPVPGVEIRVMDEMGRVVAENSIGEIQIKGLNVTSGYYNNPAQNLKSFQEGWLKTGDLGYMSKGRLVVTGRIKDVIFVNGQNYYAHDIENKLEVFQKTEGGKVAVCGMHDHRDGMEKVVLFSSLKRIEGDIMEYYRRILQFINEETGIVIDCVVPLSSIPKTTSGKIQRFKMIEEFLEGKYSDSIIYPLADSNLSIKAAASSGNDAISVNPASNREVIRKIWAEILEKPAREITDTAAFTSIGGTSVKAFQMLVLLEERLEMEFSHDILIQCRTIEDMDEYIQVKRAG</sequence>
<dbReference type="SUPFAM" id="SSF47336">
    <property type="entry name" value="ACP-like"/>
    <property type="match status" value="1"/>
</dbReference>
<dbReference type="InterPro" id="IPR020845">
    <property type="entry name" value="AMP-binding_CS"/>
</dbReference>
<feature type="domain" description="Carrier" evidence="2">
    <location>
        <begin position="602"/>
        <end position="676"/>
    </location>
</feature>
<dbReference type="PATRIC" id="fig|1195236.3.peg.1197"/>
<comment type="caution">
    <text evidence="3">The sequence shown here is derived from an EMBL/GenBank/DDBJ whole genome shotgun (WGS) entry which is preliminary data.</text>
</comment>
<dbReference type="InterPro" id="IPR000873">
    <property type="entry name" value="AMP-dep_synth/lig_dom"/>
</dbReference>
<dbReference type="eggNOG" id="COG0318">
    <property type="taxonomic scope" value="Bacteria"/>
</dbReference>
<keyword evidence="3" id="KW-0436">Ligase</keyword>
<dbReference type="InterPro" id="IPR036736">
    <property type="entry name" value="ACP-like_sf"/>
</dbReference>
<evidence type="ECO:0000313" key="4">
    <source>
        <dbReference type="Proteomes" id="UP000014155"/>
    </source>
</evidence>
<gene>
    <name evidence="3" type="ORF">CTER_0905</name>
</gene>
<dbReference type="RefSeq" id="WP_004624210.1">
    <property type="nucleotide sequence ID" value="NZ_AORV01000021.1"/>
</dbReference>
<dbReference type="SUPFAM" id="SSF56801">
    <property type="entry name" value="Acetyl-CoA synthetase-like"/>
    <property type="match status" value="1"/>
</dbReference>
<dbReference type="Pfam" id="PF00501">
    <property type="entry name" value="AMP-binding"/>
    <property type="match status" value="1"/>
</dbReference>
<protein>
    <submittedName>
        <fullName evidence="3">Acyl-CoA synthetases (AMP-forming)/AMP-acid ligases II</fullName>
    </submittedName>
</protein>
<dbReference type="PANTHER" id="PTHR22754">
    <property type="entry name" value="DISCO-INTERACTING PROTEIN 2 DIP2 -RELATED"/>
    <property type="match status" value="1"/>
</dbReference>
<dbReference type="Gene3D" id="1.10.1200.10">
    <property type="entry name" value="ACP-like"/>
    <property type="match status" value="1"/>
</dbReference>
<dbReference type="AlphaFoldDB" id="S0FN49"/>
<dbReference type="GO" id="GO:0006633">
    <property type="term" value="P:fatty acid biosynthetic process"/>
    <property type="evidence" value="ECO:0007669"/>
    <property type="project" value="TreeGrafter"/>
</dbReference>
<organism evidence="3 4">
    <name type="scientific">Ruminiclostridium cellobioparum subsp. termitidis CT1112</name>
    <dbReference type="NCBI Taxonomy" id="1195236"/>
    <lineage>
        <taxon>Bacteria</taxon>
        <taxon>Bacillati</taxon>
        <taxon>Bacillota</taxon>
        <taxon>Clostridia</taxon>
        <taxon>Eubacteriales</taxon>
        <taxon>Oscillospiraceae</taxon>
        <taxon>Ruminiclostridium</taxon>
    </lineage>
</organism>
<evidence type="ECO:0000256" key="1">
    <source>
        <dbReference type="ARBA" id="ARBA00006432"/>
    </source>
</evidence>
<dbReference type="GO" id="GO:0016874">
    <property type="term" value="F:ligase activity"/>
    <property type="evidence" value="ECO:0007669"/>
    <property type="project" value="UniProtKB-KW"/>
</dbReference>
<dbReference type="InterPro" id="IPR045851">
    <property type="entry name" value="AMP-bd_C_sf"/>
</dbReference>
<dbReference type="EMBL" id="AORV01000021">
    <property type="protein sequence ID" value="EMS73297.1"/>
    <property type="molecule type" value="Genomic_DNA"/>
</dbReference>
<dbReference type="GO" id="GO:0070566">
    <property type="term" value="F:adenylyltransferase activity"/>
    <property type="evidence" value="ECO:0007669"/>
    <property type="project" value="TreeGrafter"/>
</dbReference>
<dbReference type="STRING" id="1195236.CTER_0905"/>
<proteinExistence type="inferred from homology"/>
<reference evidence="3 4" key="1">
    <citation type="journal article" date="2013" name="Genome Announc.">
        <title>Draft Genome Sequence of the Cellulolytic, Mesophilic, Anaerobic Bacterium Clostridium termitidis Strain CT1112 (DSM 5398).</title>
        <authorList>
            <person name="Lal S."/>
            <person name="Ramachandran U."/>
            <person name="Zhang X."/>
            <person name="Munir R."/>
            <person name="Sparling R."/>
            <person name="Levin D.B."/>
        </authorList>
    </citation>
    <scope>NUCLEOTIDE SEQUENCE [LARGE SCALE GENOMIC DNA]</scope>
    <source>
        <strain evidence="3 4">CT1112</strain>
    </source>
</reference>
<comment type="similarity">
    <text evidence="1">Belongs to the ATP-dependent AMP-binding enzyme family.</text>
</comment>
<dbReference type="Proteomes" id="UP000014155">
    <property type="component" value="Unassembled WGS sequence"/>
</dbReference>
<dbReference type="GO" id="GO:0005886">
    <property type="term" value="C:plasma membrane"/>
    <property type="evidence" value="ECO:0007669"/>
    <property type="project" value="TreeGrafter"/>
</dbReference>
<dbReference type="Gene3D" id="3.30.300.30">
    <property type="match status" value="1"/>
</dbReference>
<keyword evidence="4" id="KW-1185">Reference proteome</keyword>
<dbReference type="PANTHER" id="PTHR22754:SF32">
    <property type="entry name" value="DISCO-INTERACTING PROTEIN 2"/>
    <property type="match status" value="1"/>
</dbReference>
<accession>S0FN49</accession>
<name>S0FN49_RUMCE</name>
<dbReference type="PROSITE" id="PS50075">
    <property type="entry name" value="CARRIER"/>
    <property type="match status" value="1"/>
</dbReference>